<feature type="region of interest" description="Disordered" evidence="1">
    <location>
        <begin position="28"/>
        <end position="51"/>
    </location>
</feature>
<name>A0A5B7DCA2_PORTR</name>
<organism evidence="2 3">
    <name type="scientific">Portunus trituberculatus</name>
    <name type="common">Swimming crab</name>
    <name type="synonym">Neptunus trituberculatus</name>
    <dbReference type="NCBI Taxonomy" id="210409"/>
    <lineage>
        <taxon>Eukaryota</taxon>
        <taxon>Metazoa</taxon>
        <taxon>Ecdysozoa</taxon>
        <taxon>Arthropoda</taxon>
        <taxon>Crustacea</taxon>
        <taxon>Multicrustacea</taxon>
        <taxon>Malacostraca</taxon>
        <taxon>Eumalacostraca</taxon>
        <taxon>Eucarida</taxon>
        <taxon>Decapoda</taxon>
        <taxon>Pleocyemata</taxon>
        <taxon>Brachyura</taxon>
        <taxon>Eubrachyura</taxon>
        <taxon>Portunoidea</taxon>
        <taxon>Portunidae</taxon>
        <taxon>Portuninae</taxon>
        <taxon>Portunus</taxon>
    </lineage>
</organism>
<gene>
    <name evidence="2" type="ORF">E2C01_011557</name>
</gene>
<accession>A0A5B7DCA2</accession>
<comment type="caution">
    <text evidence="2">The sequence shown here is derived from an EMBL/GenBank/DDBJ whole genome shotgun (WGS) entry which is preliminary data.</text>
</comment>
<evidence type="ECO:0000313" key="2">
    <source>
        <dbReference type="EMBL" id="MPC18665.1"/>
    </source>
</evidence>
<keyword evidence="3" id="KW-1185">Reference proteome</keyword>
<evidence type="ECO:0000313" key="3">
    <source>
        <dbReference type="Proteomes" id="UP000324222"/>
    </source>
</evidence>
<dbReference type="Proteomes" id="UP000324222">
    <property type="component" value="Unassembled WGS sequence"/>
</dbReference>
<dbReference type="EMBL" id="VSRR010000700">
    <property type="protein sequence ID" value="MPC18665.1"/>
    <property type="molecule type" value="Genomic_DNA"/>
</dbReference>
<dbReference type="AlphaFoldDB" id="A0A5B7DCA2"/>
<sequence length="87" mass="9760">MRLSDIVFGSSCFPPMKEYLSSPSLTAGARARLGGNTGGDRGQPPHYRKRETVEPWSSDLIASSQVFRRAWRPLLHLPSHLCKPRHC</sequence>
<evidence type="ECO:0000256" key="1">
    <source>
        <dbReference type="SAM" id="MobiDB-lite"/>
    </source>
</evidence>
<reference evidence="2 3" key="1">
    <citation type="submission" date="2019-05" db="EMBL/GenBank/DDBJ databases">
        <title>Another draft genome of Portunus trituberculatus and its Hox gene families provides insights of decapod evolution.</title>
        <authorList>
            <person name="Jeong J.-H."/>
            <person name="Song I."/>
            <person name="Kim S."/>
            <person name="Choi T."/>
            <person name="Kim D."/>
            <person name="Ryu S."/>
            <person name="Kim W."/>
        </authorList>
    </citation>
    <scope>NUCLEOTIDE SEQUENCE [LARGE SCALE GENOMIC DNA]</scope>
    <source>
        <tissue evidence="2">Muscle</tissue>
    </source>
</reference>
<protein>
    <submittedName>
        <fullName evidence="2">Uncharacterized protein</fullName>
    </submittedName>
</protein>
<proteinExistence type="predicted"/>